<accession>A0ABS8SST4</accession>
<dbReference type="EMBL" id="JACEIK010000763">
    <property type="protein sequence ID" value="MCD7461893.1"/>
    <property type="molecule type" value="Genomic_DNA"/>
</dbReference>
<name>A0ABS8SST4_DATST</name>
<dbReference type="Proteomes" id="UP000823775">
    <property type="component" value="Unassembled WGS sequence"/>
</dbReference>
<evidence type="ECO:0000313" key="3">
    <source>
        <dbReference type="Proteomes" id="UP000823775"/>
    </source>
</evidence>
<evidence type="ECO:0000313" key="2">
    <source>
        <dbReference type="EMBL" id="MCD7461893.1"/>
    </source>
</evidence>
<proteinExistence type="predicted"/>
<protein>
    <submittedName>
        <fullName evidence="2">Uncharacterized protein</fullName>
    </submittedName>
</protein>
<gene>
    <name evidence="2" type="ORF">HAX54_047346</name>
</gene>
<organism evidence="2 3">
    <name type="scientific">Datura stramonium</name>
    <name type="common">Jimsonweed</name>
    <name type="synonym">Common thornapple</name>
    <dbReference type="NCBI Taxonomy" id="4076"/>
    <lineage>
        <taxon>Eukaryota</taxon>
        <taxon>Viridiplantae</taxon>
        <taxon>Streptophyta</taxon>
        <taxon>Embryophyta</taxon>
        <taxon>Tracheophyta</taxon>
        <taxon>Spermatophyta</taxon>
        <taxon>Magnoliopsida</taxon>
        <taxon>eudicotyledons</taxon>
        <taxon>Gunneridae</taxon>
        <taxon>Pentapetalae</taxon>
        <taxon>asterids</taxon>
        <taxon>lamiids</taxon>
        <taxon>Solanales</taxon>
        <taxon>Solanaceae</taxon>
        <taxon>Solanoideae</taxon>
        <taxon>Datureae</taxon>
        <taxon>Datura</taxon>
    </lineage>
</organism>
<sequence length="229" mass="25134">MGWVRSRVRLSDSCYSALHYYSGEDGLDMRKALSQDFQKKSIIPLKRPVTPDQLEVIMVEIQGLGVFQYMLNHVDIADILLVCDIPHRVSSPLADVVTSNAVCDDVPHHVSSPLADVVTINSVGDAAMSGTQCPILVDNEVVTNTQPSRDDDGDIETSSDDEVVESQSTNAPQQNVLSITDPQDIQLKVDLSGWFNTSSPQSEVATSTETEYNQNTTDSVVPKIKDIIW</sequence>
<feature type="region of interest" description="Disordered" evidence="1">
    <location>
        <begin position="143"/>
        <end position="174"/>
    </location>
</feature>
<evidence type="ECO:0000256" key="1">
    <source>
        <dbReference type="SAM" id="MobiDB-lite"/>
    </source>
</evidence>
<feature type="compositionally biased region" description="Acidic residues" evidence="1">
    <location>
        <begin position="151"/>
        <end position="164"/>
    </location>
</feature>
<keyword evidence="3" id="KW-1185">Reference proteome</keyword>
<comment type="caution">
    <text evidence="2">The sequence shown here is derived from an EMBL/GenBank/DDBJ whole genome shotgun (WGS) entry which is preliminary data.</text>
</comment>
<reference evidence="2 3" key="1">
    <citation type="journal article" date="2021" name="BMC Genomics">
        <title>Datura genome reveals duplications of psychoactive alkaloid biosynthetic genes and high mutation rate following tissue culture.</title>
        <authorList>
            <person name="Rajewski A."/>
            <person name="Carter-House D."/>
            <person name="Stajich J."/>
            <person name="Litt A."/>
        </authorList>
    </citation>
    <scope>NUCLEOTIDE SEQUENCE [LARGE SCALE GENOMIC DNA]</scope>
    <source>
        <strain evidence="2">AR-01</strain>
    </source>
</reference>
<feature type="compositionally biased region" description="Polar residues" evidence="1">
    <location>
        <begin position="165"/>
        <end position="174"/>
    </location>
</feature>